<evidence type="ECO:0000313" key="3">
    <source>
        <dbReference type="Proteomes" id="UP001217476"/>
    </source>
</evidence>
<keyword evidence="1" id="KW-0812">Transmembrane</keyword>
<keyword evidence="1" id="KW-0472">Membrane</keyword>
<feature type="transmembrane region" description="Helical" evidence="1">
    <location>
        <begin position="25"/>
        <end position="48"/>
    </location>
</feature>
<dbReference type="Proteomes" id="UP001217476">
    <property type="component" value="Chromosome"/>
</dbReference>
<protein>
    <recommendedName>
        <fullName evidence="4">LPS export ABC transporter periplasmic protein LptC</fullName>
    </recommendedName>
</protein>
<organism evidence="2 3">
    <name type="scientific">Candidatus Devosia phytovorans</name>
    <dbReference type="NCBI Taxonomy" id="3121372"/>
    <lineage>
        <taxon>Bacteria</taxon>
        <taxon>Pseudomonadati</taxon>
        <taxon>Pseudomonadota</taxon>
        <taxon>Alphaproteobacteria</taxon>
        <taxon>Hyphomicrobiales</taxon>
        <taxon>Devosiaceae</taxon>
        <taxon>Devosia</taxon>
    </lineage>
</organism>
<gene>
    <name evidence="2" type="ORF">P0Y65_17315</name>
</gene>
<evidence type="ECO:0008006" key="4">
    <source>
        <dbReference type="Google" id="ProtNLM"/>
    </source>
</evidence>
<proteinExistence type="predicted"/>
<dbReference type="AlphaFoldDB" id="A0AAJ5VSG9"/>
<evidence type="ECO:0000313" key="2">
    <source>
        <dbReference type="EMBL" id="WEK03929.1"/>
    </source>
</evidence>
<evidence type="ECO:0000256" key="1">
    <source>
        <dbReference type="SAM" id="Phobius"/>
    </source>
</evidence>
<reference evidence="2" key="1">
    <citation type="submission" date="2023-03" db="EMBL/GenBank/DDBJ databases">
        <title>Andean soil-derived lignocellulolytic bacterial consortium as a source of novel taxa and putative plastic-active enzymes.</title>
        <authorList>
            <person name="Diaz-Garcia L."/>
            <person name="Chuvochina M."/>
            <person name="Feuerriegel G."/>
            <person name="Bunk B."/>
            <person name="Sproer C."/>
            <person name="Streit W.R."/>
            <person name="Rodriguez L.M."/>
            <person name="Overmann J."/>
            <person name="Jimenez D.J."/>
        </authorList>
    </citation>
    <scope>NUCLEOTIDE SEQUENCE</scope>
    <source>
        <strain evidence="2">MAG 4196</strain>
    </source>
</reference>
<keyword evidence="1" id="KW-1133">Transmembrane helix</keyword>
<name>A0AAJ5VSG9_9HYPH</name>
<sequence>MNLHADAAQRLAIYKGLMVRNRLISILRIGVPALGVIALLALLGQIYISSLASRFGIGRIEVTRENVTVDSPQYTGTLDDGTAYTVSATEAQAPTNATNRIALSRATLETRRPNGDTSNVEAEDAILDTALQIVEIRDEAQISDSAGTTGTIVNSIFDYAAQFLRGEGPVAINHADGTTIIAEGITYDAENLVWTFTRATVTLPDTPGAATAGTDATEMQTP</sequence>
<dbReference type="EMBL" id="CP119312">
    <property type="protein sequence ID" value="WEK03929.1"/>
    <property type="molecule type" value="Genomic_DNA"/>
</dbReference>
<accession>A0AAJ5VSG9</accession>